<dbReference type="Proteomes" id="UP000245712">
    <property type="component" value="Unassembled WGS sequence"/>
</dbReference>
<evidence type="ECO:0000313" key="1">
    <source>
        <dbReference type="EMBL" id="PVX86634.1"/>
    </source>
</evidence>
<dbReference type="EMBL" id="QEOB01000002">
    <property type="protein sequence ID" value="PVX86634.1"/>
    <property type="molecule type" value="Genomic_DNA"/>
</dbReference>
<dbReference type="RefSeq" id="WP_112169221.1">
    <property type="nucleotide sequence ID" value="NZ_CAJZAT010000219.1"/>
</dbReference>
<evidence type="ECO:0000313" key="2">
    <source>
        <dbReference type="Proteomes" id="UP000245712"/>
    </source>
</evidence>
<protein>
    <submittedName>
        <fullName evidence="1">Uncharacterized protein</fullName>
    </submittedName>
</protein>
<accession>A0ABX5KU33</accession>
<comment type="caution">
    <text evidence="1">The sequence shown here is derived from an EMBL/GenBank/DDBJ whole genome shotgun (WGS) entry which is preliminary data.</text>
</comment>
<sequence length="109" mass="11866">MNWSTHDPLDAATEALSTLAEYLERSLDSGKSLILVRSQSDKSEVYLGDAGEPQADWQRCGVVRNAVVSAILEATRSGHNELDIGGQTYRFVRTFTQVENHGAVVISAS</sequence>
<proteinExistence type="predicted"/>
<gene>
    <name evidence="1" type="ORF">C7402_102470</name>
</gene>
<keyword evidence="2" id="KW-1185">Reference proteome</keyword>
<reference evidence="1 2" key="1">
    <citation type="submission" date="2018-05" db="EMBL/GenBank/DDBJ databases">
        <title>Genomic Encyclopedia of Type Strains, Phase IV (KMG-V): Genome sequencing to study the core and pangenomes of soil and plant-associated prokaryotes.</title>
        <authorList>
            <person name="Whitman W."/>
        </authorList>
    </citation>
    <scope>NUCLEOTIDE SEQUENCE [LARGE SCALE GENOMIC DNA]</scope>
    <source>
        <strain evidence="1 2">SCZa-39</strain>
    </source>
</reference>
<name>A0ABX5KU33_9BURK</name>
<organism evidence="1 2">
    <name type="scientific">Paraburkholderia unamae</name>
    <dbReference type="NCBI Taxonomy" id="219649"/>
    <lineage>
        <taxon>Bacteria</taxon>
        <taxon>Pseudomonadati</taxon>
        <taxon>Pseudomonadota</taxon>
        <taxon>Betaproteobacteria</taxon>
        <taxon>Burkholderiales</taxon>
        <taxon>Burkholderiaceae</taxon>
        <taxon>Paraburkholderia</taxon>
    </lineage>
</organism>